<dbReference type="EMBL" id="NBTZ01000103">
    <property type="protein sequence ID" value="OTP70907.1"/>
    <property type="molecule type" value="Genomic_DNA"/>
</dbReference>
<feature type="transmembrane region" description="Helical" evidence="9">
    <location>
        <begin position="752"/>
        <end position="775"/>
    </location>
</feature>
<evidence type="ECO:0000313" key="12">
    <source>
        <dbReference type="Proteomes" id="UP000195221"/>
    </source>
</evidence>
<dbReference type="InterPro" id="IPR023298">
    <property type="entry name" value="ATPase_P-typ_TM_dom_sf"/>
</dbReference>
<dbReference type="GO" id="GO:0005524">
    <property type="term" value="F:ATP binding"/>
    <property type="evidence" value="ECO:0007669"/>
    <property type="project" value="UniProtKB-KW"/>
</dbReference>
<feature type="region of interest" description="Disordered" evidence="8">
    <location>
        <begin position="1"/>
        <end position="49"/>
    </location>
</feature>
<keyword evidence="6 9" id="KW-1133">Transmembrane helix</keyword>
<reference evidence="11 12" key="1">
    <citation type="submission" date="2017-03" db="EMBL/GenBank/DDBJ databases">
        <title>Genome analysis of strain PAMC 26577.</title>
        <authorList>
            <person name="Oh H.-M."/>
            <person name="Yang J.-A."/>
        </authorList>
    </citation>
    <scope>NUCLEOTIDE SEQUENCE [LARGE SCALE GENOMIC DNA]</scope>
    <source>
        <strain evidence="11 12">PAMC 26577</strain>
    </source>
</reference>
<feature type="transmembrane region" description="Helical" evidence="9">
    <location>
        <begin position="781"/>
        <end position="798"/>
    </location>
</feature>
<feature type="domain" description="Cation-transporting P-type ATPase N-terminal" evidence="10">
    <location>
        <begin position="35"/>
        <end position="101"/>
    </location>
</feature>
<dbReference type="NCBIfam" id="TIGR01494">
    <property type="entry name" value="ATPase_P-type"/>
    <property type="match status" value="2"/>
</dbReference>
<keyword evidence="4" id="KW-0067">ATP-binding</keyword>
<dbReference type="InterPro" id="IPR023299">
    <property type="entry name" value="ATPase_P-typ_cyto_dom_N"/>
</dbReference>
<dbReference type="SFLD" id="SFLDS00003">
    <property type="entry name" value="Haloacid_Dehalogenase"/>
    <property type="match status" value="1"/>
</dbReference>
<dbReference type="Gene3D" id="3.40.50.1000">
    <property type="entry name" value="HAD superfamily/HAD-like"/>
    <property type="match status" value="1"/>
</dbReference>
<dbReference type="InterPro" id="IPR004014">
    <property type="entry name" value="ATPase_P-typ_cation-transptr_N"/>
</dbReference>
<dbReference type="InterPro" id="IPR018303">
    <property type="entry name" value="ATPase_P-typ_P_site"/>
</dbReference>
<evidence type="ECO:0000256" key="3">
    <source>
        <dbReference type="ARBA" id="ARBA00022741"/>
    </source>
</evidence>
<dbReference type="SUPFAM" id="SSF81653">
    <property type="entry name" value="Calcium ATPase, transduction domain A"/>
    <property type="match status" value="1"/>
</dbReference>
<protein>
    <submittedName>
        <fullName evidence="11">Plasma membrane H+-ATPase</fullName>
    </submittedName>
</protein>
<dbReference type="Gene3D" id="2.70.150.10">
    <property type="entry name" value="Calcium-transporting ATPase, cytoplasmic transduction domain A"/>
    <property type="match status" value="1"/>
</dbReference>
<dbReference type="SFLD" id="SFLDF00027">
    <property type="entry name" value="p-type_atpase"/>
    <property type="match status" value="1"/>
</dbReference>
<name>A0A242MIA3_CABSO</name>
<evidence type="ECO:0000256" key="2">
    <source>
        <dbReference type="ARBA" id="ARBA00022692"/>
    </source>
</evidence>
<evidence type="ECO:0000259" key="10">
    <source>
        <dbReference type="SMART" id="SM00831"/>
    </source>
</evidence>
<dbReference type="Gene3D" id="1.20.1110.10">
    <property type="entry name" value="Calcium-transporting ATPase, transmembrane domain"/>
    <property type="match status" value="1"/>
</dbReference>
<dbReference type="GO" id="GO:0015662">
    <property type="term" value="F:P-type ion transporter activity"/>
    <property type="evidence" value="ECO:0007669"/>
    <property type="project" value="UniProtKB-ARBA"/>
</dbReference>
<dbReference type="Pfam" id="PF00702">
    <property type="entry name" value="Hydrolase"/>
    <property type="match status" value="1"/>
</dbReference>
<dbReference type="InterPro" id="IPR023214">
    <property type="entry name" value="HAD_sf"/>
</dbReference>
<evidence type="ECO:0000313" key="11">
    <source>
        <dbReference type="EMBL" id="OTP70907.1"/>
    </source>
</evidence>
<keyword evidence="7 9" id="KW-0472">Membrane</keyword>
<keyword evidence="2 9" id="KW-0812">Transmembrane</keyword>
<feature type="transmembrane region" description="Helical" evidence="9">
    <location>
        <begin position="251"/>
        <end position="271"/>
    </location>
</feature>
<evidence type="ECO:0000256" key="5">
    <source>
        <dbReference type="ARBA" id="ARBA00022967"/>
    </source>
</evidence>
<feature type="transmembrane region" description="Helical" evidence="9">
    <location>
        <begin position="105"/>
        <end position="121"/>
    </location>
</feature>
<feature type="compositionally biased region" description="Polar residues" evidence="8">
    <location>
        <begin position="1"/>
        <end position="16"/>
    </location>
</feature>
<dbReference type="InterPro" id="IPR008250">
    <property type="entry name" value="ATPase_P-typ_transduc_dom_A_sf"/>
</dbReference>
<dbReference type="PROSITE" id="PS00154">
    <property type="entry name" value="ATPASE_E1_E2"/>
    <property type="match status" value="1"/>
</dbReference>
<feature type="transmembrane region" description="Helical" evidence="9">
    <location>
        <begin position="720"/>
        <end position="740"/>
    </location>
</feature>
<evidence type="ECO:0000256" key="1">
    <source>
        <dbReference type="ARBA" id="ARBA00004141"/>
    </source>
</evidence>
<comment type="caution">
    <text evidence="11">The sequence shown here is derived from an EMBL/GenBank/DDBJ whole genome shotgun (WGS) entry which is preliminary data.</text>
</comment>
<feature type="transmembrane region" description="Helical" evidence="9">
    <location>
        <begin position="81"/>
        <end position="99"/>
    </location>
</feature>
<dbReference type="AlphaFoldDB" id="A0A242MIA3"/>
<dbReference type="RefSeq" id="WP_083637455.1">
    <property type="nucleotide sequence ID" value="NZ_MSRG01000004.1"/>
</dbReference>
<evidence type="ECO:0000256" key="9">
    <source>
        <dbReference type="SAM" id="Phobius"/>
    </source>
</evidence>
<comment type="subcellular location">
    <subcellularLocation>
        <location evidence="1">Membrane</location>
        <topology evidence="1">Multi-pass membrane protein</topology>
    </subcellularLocation>
</comment>
<dbReference type="GO" id="GO:0016887">
    <property type="term" value="F:ATP hydrolysis activity"/>
    <property type="evidence" value="ECO:0007669"/>
    <property type="project" value="InterPro"/>
</dbReference>
<evidence type="ECO:0000256" key="8">
    <source>
        <dbReference type="SAM" id="MobiDB-lite"/>
    </source>
</evidence>
<evidence type="ECO:0000256" key="4">
    <source>
        <dbReference type="ARBA" id="ARBA00022840"/>
    </source>
</evidence>
<organism evidence="11 12">
    <name type="scientific">Caballeronia sordidicola</name>
    <name type="common">Burkholderia sordidicola</name>
    <dbReference type="NCBI Taxonomy" id="196367"/>
    <lineage>
        <taxon>Bacteria</taxon>
        <taxon>Pseudomonadati</taxon>
        <taxon>Pseudomonadota</taxon>
        <taxon>Betaproteobacteria</taxon>
        <taxon>Burkholderiales</taxon>
        <taxon>Burkholderiaceae</taxon>
        <taxon>Caballeronia</taxon>
    </lineage>
</organism>
<evidence type="ECO:0000256" key="6">
    <source>
        <dbReference type="ARBA" id="ARBA00022989"/>
    </source>
</evidence>
<dbReference type="PRINTS" id="PR00119">
    <property type="entry name" value="CATATPASE"/>
</dbReference>
<gene>
    <name evidence="11" type="ORF">PAMC26577_25555</name>
</gene>
<dbReference type="Gene3D" id="3.40.1110.10">
    <property type="entry name" value="Calcium-transporting ATPase, cytoplasmic domain N"/>
    <property type="match status" value="1"/>
</dbReference>
<dbReference type="InterPro" id="IPR059000">
    <property type="entry name" value="ATPase_P-type_domA"/>
</dbReference>
<dbReference type="InterPro" id="IPR036412">
    <property type="entry name" value="HAD-like_sf"/>
</dbReference>
<dbReference type="GO" id="GO:0016020">
    <property type="term" value="C:membrane"/>
    <property type="evidence" value="ECO:0007669"/>
    <property type="project" value="UniProtKB-SubCell"/>
</dbReference>
<evidence type="ECO:0000256" key="7">
    <source>
        <dbReference type="ARBA" id="ARBA00023136"/>
    </source>
</evidence>
<dbReference type="Pfam" id="PF00690">
    <property type="entry name" value="Cation_ATPase_N"/>
    <property type="match status" value="1"/>
</dbReference>
<dbReference type="SMART" id="SM00831">
    <property type="entry name" value="Cation_ATPase_N"/>
    <property type="match status" value="1"/>
</dbReference>
<dbReference type="SFLD" id="SFLDG00002">
    <property type="entry name" value="C1.7:_P-type_atpase_like"/>
    <property type="match status" value="1"/>
</dbReference>
<dbReference type="SUPFAM" id="SSF81665">
    <property type="entry name" value="Calcium ATPase, transmembrane domain M"/>
    <property type="match status" value="1"/>
</dbReference>
<feature type="compositionally biased region" description="Polar residues" evidence="8">
    <location>
        <begin position="40"/>
        <end position="49"/>
    </location>
</feature>
<keyword evidence="3" id="KW-0547">Nucleotide-binding</keyword>
<dbReference type="PRINTS" id="PR00120">
    <property type="entry name" value="HATPASE"/>
</dbReference>
<dbReference type="InterPro" id="IPR001757">
    <property type="entry name" value="P_typ_ATPase"/>
</dbReference>
<accession>A0A242MIA3</accession>
<feature type="transmembrane region" description="Helical" evidence="9">
    <location>
        <begin position="688"/>
        <end position="708"/>
    </location>
</feature>
<dbReference type="PANTHER" id="PTHR42861">
    <property type="entry name" value="CALCIUM-TRANSPORTING ATPASE"/>
    <property type="match status" value="1"/>
</dbReference>
<dbReference type="InterPro" id="IPR044492">
    <property type="entry name" value="P_typ_ATPase_HD_dom"/>
</dbReference>
<sequence>MIPSSTNSQAGDNSALSGAHDLSTVVDNRRPVPPPAHQDPPTTAAPSGLTTDEAERRLKTEGANAIADVRQRPLWMAAKKLWAPVPWMLEVAIILQLALKDYVGASIVLLLLLFNAGLGLFQESQAQATVDALRSRLALLAAVRRDGKWKTLPAAGLVTNDIVKLSLGTVVPADVDLIDGSVLLDQSMLTGESVAIESGAGTHAFAGALVRRGEAVAKVVATGERTKFGRTAELVRTATAESSQQKTVLRVVRNLVLFNGAVTVLLGVYSFSVSMPIGEMVPLLLVAILSSIPVALPSMFTLAAAVGARSLASRGVLSTRLSAVDEAAGIDVLCSDKTGTLTRNELAVMSISPMPPFDEAHLLALAALASSDGGQDAVDAAIRDASSAKPIPDAPALVTFVPFDPALKRSEATLRAPNGASLHVVKGAFETISSLTPSCAAAATEAEKLEAKGLRVLAVASGPPGALVMAGVIGLSDPPRDDSAALITQLGGLGVRTVMVTGDARKTAETVAALVGITGKTWATTPLPEDIDAQSYGIYAGVLPEDKYQLVKVLQKHGHIVGMCGDGANDAPALRQAQMGIAVLSATDVAKSAAGVVLTEAGLGGIVALVEEGRTTFQRILTYTLRSIIHKIVQVLFLAGGLLMTGHAILTPALMVLMMVTGDFLAMSSSTDNVRPSPRPNIWHIRNLTMAGIAMGMIDLLFCIGTLATGKFVLGLDTDALRTVAVVTLVFSGQAVFYVARERQRMWSSVPGRWLVASSVADVAIITVLASSGLLMTALPLQLIAGILCAAVVLAVVLDSAKLVLFRRLAVT</sequence>
<dbReference type="Pfam" id="PF00122">
    <property type="entry name" value="E1-E2_ATPase"/>
    <property type="match status" value="1"/>
</dbReference>
<keyword evidence="5" id="KW-1278">Translocase</keyword>
<dbReference type="SUPFAM" id="SSF56784">
    <property type="entry name" value="HAD-like"/>
    <property type="match status" value="1"/>
</dbReference>
<dbReference type="Proteomes" id="UP000195221">
    <property type="component" value="Unassembled WGS sequence"/>
</dbReference>
<proteinExistence type="predicted"/>